<dbReference type="PROSITE" id="PS51420">
    <property type="entry name" value="RHO"/>
    <property type="match status" value="1"/>
</dbReference>
<dbReference type="InterPro" id="IPR001806">
    <property type="entry name" value="Small_GTPase"/>
</dbReference>
<dbReference type="PANTHER" id="PTHR24072">
    <property type="entry name" value="RHO FAMILY GTPASE"/>
    <property type="match status" value="1"/>
</dbReference>
<dbReference type="SMART" id="SM00173">
    <property type="entry name" value="RAS"/>
    <property type="match status" value="1"/>
</dbReference>
<name>A0A8W8MSR8_MAGGI</name>
<organism evidence="3 4">
    <name type="scientific">Magallana gigas</name>
    <name type="common">Pacific oyster</name>
    <name type="synonym">Crassostrea gigas</name>
    <dbReference type="NCBI Taxonomy" id="29159"/>
    <lineage>
        <taxon>Eukaryota</taxon>
        <taxon>Metazoa</taxon>
        <taxon>Spiralia</taxon>
        <taxon>Lophotrochozoa</taxon>
        <taxon>Mollusca</taxon>
        <taxon>Bivalvia</taxon>
        <taxon>Autobranchia</taxon>
        <taxon>Pteriomorphia</taxon>
        <taxon>Ostreida</taxon>
        <taxon>Ostreoidea</taxon>
        <taxon>Ostreidae</taxon>
        <taxon>Magallana</taxon>
    </lineage>
</organism>
<protein>
    <recommendedName>
        <fullName evidence="5">Rho-related GTP-binding protein RhoE</fullName>
    </recommendedName>
</protein>
<sequence length="202" mass="22748">MTSVKCKIVIVGDSECGKTSLIQRYIKENFNEVYSPTAFDTYNTTYHVSETYRIQMSLWDTSVAEPDSMDHAISRWSSEVREHCPKQPIILVGCKTDLRTDAATVAELAKRRTTPIMYDQALKTAKQIGALVYSEISSKDSQRSVNDVIEVAALSSAGNKTTPEQSPTFRRQRSFMRRKRFNGMGEATVQLRKEAAKSCSIM</sequence>
<dbReference type="SMART" id="SM00174">
    <property type="entry name" value="RHO"/>
    <property type="match status" value="1"/>
</dbReference>
<accession>A0A8W8MSR8</accession>
<keyword evidence="2" id="KW-0342">GTP-binding</keyword>
<evidence type="ECO:0000256" key="2">
    <source>
        <dbReference type="ARBA" id="ARBA00023134"/>
    </source>
</evidence>
<dbReference type="GO" id="GO:0005525">
    <property type="term" value="F:GTP binding"/>
    <property type="evidence" value="ECO:0007669"/>
    <property type="project" value="UniProtKB-KW"/>
</dbReference>
<evidence type="ECO:0000256" key="1">
    <source>
        <dbReference type="ARBA" id="ARBA00022741"/>
    </source>
</evidence>
<dbReference type="GO" id="GO:0007264">
    <property type="term" value="P:small GTPase-mediated signal transduction"/>
    <property type="evidence" value="ECO:0007669"/>
    <property type="project" value="InterPro"/>
</dbReference>
<reference evidence="3" key="1">
    <citation type="submission" date="2022-08" db="UniProtKB">
        <authorList>
            <consortium name="EnsemblMetazoa"/>
        </authorList>
    </citation>
    <scope>IDENTIFICATION</scope>
    <source>
        <strain evidence="3">05x7-T-G4-1.051#20</strain>
    </source>
</reference>
<evidence type="ECO:0000313" key="3">
    <source>
        <dbReference type="EnsemblMetazoa" id="G34924.15:cds"/>
    </source>
</evidence>
<dbReference type="PRINTS" id="PR00449">
    <property type="entry name" value="RASTRNSFRMNG"/>
</dbReference>
<dbReference type="InterPro" id="IPR003578">
    <property type="entry name" value="Small_GTPase_Rho"/>
</dbReference>
<dbReference type="InterPro" id="IPR027417">
    <property type="entry name" value="P-loop_NTPase"/>
</dbReference>
<dbReference type="SUPFAM" id="SSF52540">
    <property type="entry name" value="P-loop containing nucleoside triphosphate hydrolases"/>
    <property type="match status" value="1"/>
</dbReference>
<dbReference type="Gene3D" id="3.40.50.300">
    <property type="entry name" value="P-loop containing nucleotide triphosphate hydrolases"/>
    <property type="match status" value="1"/>
</dbReference>
<dbReference type="Pfam" id="PF00071">
    <property type="entry name" value="Ras"/>
    <property type="match status" value="2"/>
</dbReference>
<dbReference type="SMART" id="SM00175">
    <property type="entry name" value="RAB"/>
    <property type="match status" value="1"/>
</dbReference>
<dbReference type="PROSITE" id="PS51419">
    <property type="entry name" value="RAB"/>
    <property type="match status" value="1"/>
</dbReference>
<proteinExistence type="predicted"/>
<keyword evidence="4" id="KW-1185">Reference proteome</keyword>
<keyword evidence="1" id="KW-0547">Nucleotide-binding</keyword>
<evidence type="ECO:0000313" key="4">
    <source>
        <dbReference type="Proteomes" id="UP000005408"/>
    </source>
</evidence>
<dbReference type="GO" id="GO:0003924">
    <property type="term" value="F:GTPase activity"/>
    <property type="evidence" value="ECO:0007669"/>
    <property type="project" value="InterPro"/>
</dbReference>
<dbReference type="AlphaFoldDB" id="A0A8W8MSR8"/>
<evidence type="ECO:0008006" key="5">
    <source>
        <dbReference type="Google" id="ProtNLM"/>
    </source>
</evidence>
<dbReference type="EnsemblMetazoa" id="G34924.15">
    <property type="protein sequence ID" value="G34924.15:cds"/>
    <property type="gene ID" value="G34924"/>
</dbReference>
<dbReference type="Proteomes" id="UP000005408">
    <property type="component" value="Unassembled WGS sequence"/>
</dbReference>